<evidence type="ECO:0000313" key="2">
    <source>
        <dbReference type="Proteomes" id="UP000298030"/>
    </source>
</evidence>
<dbReference type="OrthoDB" id="3251587at2759"/>
<gene>
    <name evidence="1" type="ORF">FA13DRAFT_1731453</name>
</gene>
<accession>A0A4Y7TH80</accession>
<comment type="caution">
    <text evidence="1">The sequence shown here is derived from an EMBL/GenBank/DDBJ whole genome shotgun (WGS) entry which is preliminary data.</text>
</comment>
<sequence>MFSKVIALAPKNGNRIVAISRRDYPGSSPLGQDDIRLMLGSGEDKAQYLEKRGLEYLKFTDAFIQQHSLPAPTISEGNATTGGISIAGWSLGNSSGLAAVASISKLESGSRARISRYLRCLIFEDPPVVALGEPLPETAWNPFLDPQIPEGERARFLVAWLTSYFDHPGLSSRNIDDLTYALPSTRRVPSIYTMHDHYDELVCLPPILVGEEDKSLPGSDTLLIGLLGAQLKTNYEKVEFGEDVKALLPNVTMRYFGTHSALFCVAAFWKVQDDVKKRGGLVELEMSDHGHFIHWNEPEAALESWKNAL</sequence>
<evidence type="ECO:0008006" key="3">
    <source>
        <dbReference type="Google" id="ProtNLM"/>
    </source>
</evidence>
<dbReference type="EMBL" id="QPFP01000014">
    <property type="protein sequence ID" value="TEB32932.1"/>
    <property type="molecule type" value="Genomic_DNA"/>
</dbReference>
<proteinExistence type="predicted"/>
<evidence type="ECO:0000313" key="1">
    <source>
        <dbReference type="EMBL" id="TEB32932.1"/>
    </source>
</evidence>
<dbReference type="AlphaFoldDB" id="A0A4Y7TH80"/>
<organism evidence="1 2">
    <name type="scientific">Coprinellus micaceus</name>
    <name type="common">Glistening ink-cap mushroom</name>
    <name type="synonym">Coprinus micaceus</name>
    <dbReference type="NCBI Taxonomy" id="71717"/>
    <lineage>
        <taxon>Eukaryota</taxon>
        <taxon>Fungi</taxon>
        <taxon>Dikarya</taxon>
        <taxon>Basidiomycota</taxon>
        <taxon>Agaricomycotina</taxon>
        <taxon>Agaricomycetes</taxon>
        <taxon>Agaricomycetidae</taxon>
        <taxon>Agaricales</taxon>
        <taxon>Agaricineae</taxon>
        <taxon>Psathyrellaceae</taxon>
        <taxon>Coprinellus</taxon>
    </lineage>
</organism>
<reference evidence="1 2" key="1">
    <citation type="journal article" date="2019" name="Nat. Ecol. Evol.">
        <title>Megaphylogeny resolves global patterns of mushroom evolution.</title>
        <authorList>
            <person name="Varga T."/>
            <person name="Krizsan K."/>
            <person name="Foldi C."/>
            <person name="Dima B."/>
            <person name="Sanchez-Garcia M."/>
            <person name="Sanchez-Ramirez S."/>
            <person name="Szollosi G.J."/>
            <person name="Szarkandi J.G."/>
            <person name="Papp V."/>
            <person name="Albert L."/>
            <person name="Andreopoulos W."/>
            <person name="Angelini C."/>
            <person name="Antonin V."/>
            <person name="Barry K.W."/>
            <person name="Bougher N.L."/>
            <person name="Buchanan P."/>
            <person name="Buyck B."/>
            <person name="Bense V."/>
            <person name="Catcheside P."/>
            <person name="Chovatia M."/>
            <person name="Cooper J."/>
            <person name="Damon W."/>
            <person name="Desjardin D."/>
            <person name="Finy P."/>
            <person name="Geml J."/>
            <person name="Haridas S."/>
            <person name="Hughes K."/>
            <person name="Justo A."/>
            <person name="Karasinski D."/>
            <person name="Kautmanova I."/>
            <person name="Kiss B."/>
            <person name="Kocsube S."/>
            <person name="Kotiranta H."/>
            <person name="LaButti K.M."/>
            <person name="Lechner B.E."/>
            <person name="Liimatainen K."/>
            <person name="Lipzen A."/>
            <person name="Lukacs Z."/>
            <person name="Mihaltcheva S."/>
            <person name="Morgado L.N."/>
            <person name="Niskanen T."/>
            <person name="Noordeloos M.E."/>
            <person name="Ohm R.A."/>
            <person name="Ortiz-Santana B."/>
            <person name="Ovrebo C."/>
            <person name="Racz N."/>
            <person name="Riley R."/>
            <person name="Savchenko A."/>
            <person name="Shiryaev A."/>
            <person name="Soop K."/>
            <person name="Spirin V."/>
            <person name="Szebenyi C."/>
            <person name="Tomsovsky M."/>
            <person name="Tulloss R.E."/>
            <person name="Uehling J."/>
            <person name="Grigoriev I.V."/>
            <person name="Vagvolgyi C."/>
            <person name="Papp T."/>
            <person name="Martin F.M."/>
            <person name="Miettinen O."/>
            <person name="Hibbett D.S."/>
            <person name="Nagy L.G."/>
        </authorList>
    </citation>
    <scope>NUCLEOTIDE SEQUENCE [LARGE SCALE GENOMIC DNA]</scope>
    <source>
        <strain evidence="1 2">FP101781</strain>
    </source>
</reference>
<protein>
    <recommendedName>
        <fullName evidence="3">AB hydrolase-1 domain-containing protein</fullName>
    </recommendedName>
</protein>
<name>A0A4Y7TH80_COPMI</name>
<feature type="non-terminal residue" evidence="1">
    <location>
        <position position="309"/>
    </location>
</feature>
<dbReference type="SUPFAM" id="SSF53474">
    <property type="entry name" value="alpha/beta-Hydrolases"/>
    <property type="match status" value="1"/>
</dbReference>
<dbReference type="Proteomes" id="UP000298030">
    <property type="component" value="Unassembled WGS sequence"/>
</dbReference>
<keyword evidence="2" id="KW-1185">Reference proteome</keyword>
<dbReference type="InterPro" id="IPR029058">
    <property type="entry name" value="AB_hydrolase_fold"/>
</dbReference>